<protein>
    <submittedName>
        <fullName evidence="2">Neurofilament medium polypeptide like</fullName>
    </submittedName>
</protein>
<dbReference type="PANTHER" id="PTHR31008">
    <property type="entry name" value="COP1-INTERACTING PROTEIN-RELATED"/>
    <property type="match status" value="1"/>
</dbReference>
<feature type="region of interest" description="Disordered" evidence="1">
    <location>
        <begin position="779"/>
        <end position="841"/>
    </location>
</feature>
<feature type="compositionally biased region" description="Basic and acidic residues" evidence="1">
    <location>
        <begin position="446"/>
        <end position="462"/>
    </location>
</feature>
<dbReference type="EMBL" id="NKQK01000024">
    <property type="protein sequence ID" value="PSR93279.1"/>
    <property type="molecule type" value="Genomic_DNA"/>
</dbReference>
<feature type="region of interest" description="Disordered" evidence="1">
    <location>
        <begin position="225"/>
        <end position="328"/>
    </location>
</feature>
<feature type="region of interest" description="Disordered" evidence="1">
    <location>
        <begin position="538"/>
        <end position="761"/>
    </location>
</feature>
<dbReference type="InParanoid" id="A0A2R6PLR8"/>
<evidence type="ECO:0000313" key="3">
    <source>
        <dbReference type="Proteomes" id="UP000241394"/>
    </source>
</evidence>
<feature type="compositionally biased region" description="Basic and acidic residues" evidence="1">
    <location>
        <begin position="286"/>
        <end position="302"/>
    </location>
</feature>
<feature type="region of interest" description="Disordered" evidence="1">
    <location>
        <begin position="349"/>
        <end position="405"/>
    </location>
</feature>
<feature type="region of interest" description="Disordered" evidence="1">
    <location>
        <begin position="417"/>
        <end position="515"/>
    </location>
</feature>
<feature type="compositionally biased region" description="Polar residues" evidence="1">
    <location>
        <begin position="675"/>
        <end position="699"/>
    </location>
</feature>
<evidence type="ECO:0000313" key="2">
    <source>
        <dbReference type="EMBL" id="PSR93279.1"/>
    </source>
</evidence>
<feature type="region of interest" description="Disordered" evidence="1">
    <location>
        <begin position="985"/>
        <end position="1016"/>
    </location>
</feature>
<feature type="compositionally biased region" description="Polar residues" evidence="1">
    <location>
        <begin position="490"/>
        <end position="501"/>
    </location>
</feature>
<feature type="compositionally biased region" description="Polar residues" evidence="1">
    <location>
        <begin position="422"/>
        <end position="445"/>
    </location>
</feature>
<feature type="compositionally biased region" description="Basic and acidic residues" evidence="1">
    <location>
        <begin position="551"/>
        <end position="585"/>
    </location>
</feature>
<dbReference type="OMA" id="GASEFSW"/>
<sequence length="1093" mass="119918">MEGDIDANAPLDCAEFQLFPSQDRYEACVCSGNKVEAIASGLLGQLVLHLPLLKDLFSRRSNAKFKLRPPKNLESCQWFTKATLTRFLHVVGSPNILNTVNAIEDEISQLEEARKFHLSLYTKDRCDHSGDGTTVNCNLNGMGQELEDEVKIVSSDESKNELLRAMDLRLTTLSGELVAAFNQAAGATCSSNNIFDLEKLCQHFGAIDLRNTLRKFLVLGQVGQNADLPSDEKSSSTVDSRNNRANEPEGNAHILKPSHSDTPVKYGVSPAKAAQVERQSSTESEESCHSSGDDQPSVERSRTLIRSASPRRSASPMRRVQIGRSGSRRATALTIKSLTYFPARDRTLSCREATENSSDDEGTEQPPKRSDSNVQRMSVQDAISLFEGKQRDQTPDIQKGRSTLDAFAGTNKSVLRRWSSGMGDSSTQRLPEIVSESSDPMTSDNLEGKEIPRSSLEAKPEPEFISGDNSPVETGEVNANFDTVEERMSNPVSSQADTIGTQREENTEKLTASVEWNRQKEEELNQMLMKMMESNPVRYRNIAPDNNRSQDVPREQRGGFYDHYKGKRDEKLRGETAGKRAEKAAQFRAMHQVLDERKAEMASANLKGRKTSLAKPQKSLKGSTQSTIPKKEPSKPAVAKKTLSKSSSSPALRKSWPSTPSPRATTGISPAKTPHGTSSAGTTPTRQKTQLAPSVSRSSPKLDRSLQKPKNVKPSQNDIRKSMKEVTPKPQQPLTKNGKTAKTKVRTTPGKDRPVIEAKPSFYNKVTKKSSVVPLESKPFLRKGSGIGPGVGPVVKTKASSQPEETLKNSDLIQAQEKELVTDTSDPGSQQQGGDFEASETHAGLELETRLINQQKCDSTLSPEQVIAHCNDSFVMATESELKTEVEEESVISPTTWIEIEEHQDLPIPPNYSTCEIASAANVAPLPTSSPRVRHSLSQMLLEESAEPDIIEWGNAENPPAMVYQKDAPKGLKRLLKFARKSRADPNLAGWSSPSVFSEGEDDAEESKAASKKNADNLRKKAALLAKNHGQQKASLGEGYEKNSAFPEIFSAHSNTSKFSAQSSSHKLQDHISVAATTTKAFRGSKPNETKLR</sequence>
<dbReference type="AlphaFoldDB" id="A0A2R6PLR8"/>
<reference evidence="2 3" key="1">
    <citation type="submission" date="2017-07" db="EMBL/GenBank/DDBJ databases">
        <title>An improved, manually edited Actinidia chinensis var. chinensis (kiwifruit) genome highlights the challenges associated with draft genomes and gene prediction in plants.</title>
        <authorList>
            <person name="Pilkington S."/>
            <person name="Crowhurst R."/>
            <person name="Hilario E."/>
            <person name="Nardozza S."/>
            <person name="Fraser L."/>
            <person name="Peng Y."/>
            <person name="Gunaseelan K."/>
            <person name="Simpson R."/>
            <person name="Tahir J."/>
            <person name="Deroles S."/>
            <person name="Templeton K."/>
            <person name="Luo Z."/>
            <person name="Davy M."/>
            <person name="Cheng C."/>
            <person name="Mcneilage M."/>
            <person name="Scaglione D."/>
            <person name="Liu Y."/>
            <person name="Zhang Q."/>
            <person name="Datson P."/>
            <person name="De Silva N."/>
            <person name="Gardiner S."/>
            <person name="Bassett H."/>
            <person name="Chagne D."/>
            <person name="Mccallum J."/>
            <person name="Dzierzon H."/>
            <person name="Deng C."/>
            <person name="Wang Y.-Y."/>
            <person name="Barron N."/>
            <person name="Manako K."/>
            <person name="Bowen J."/>
            <person name="Foster T."/>
            <person name="Erridge Z."/>
            <person name="Tiffin H."/>
            <person name="Waite C."/>
            <person name="Davies K."/>
            <person name="Grierson E."/>
            <person name="Laing W."/>
            <person name="Kirk R."/>
            <person name="Chen X."/>
            <person name="Wood M."/>
            <person name="Montefiori M."/>
            <person name="Brummell D."/>
            <person name="Schwinn K."/>
            <person name="Catanach A."/>
            <person name="Fullerton C."/>
            <person name="Li D."/>
            <person name="Meiyalaghan S."/>
            <person name="Nieuwenhuizen N."/>
            <person name="Read N."/>
            <person name="Prakash R."/>
            <person name="Hunter D."/>
            <person name="Zhang H."/>
            <person name="Mckenzie M."/>
            <person name="Knabel M."/>
            <person name="Harris A."/>
            <person name="Allan A."/>
            <person name="Chen A."/>
            <person name="Janssen B."/>
            <person name="Plunkett B."/>
            <person name="Dwamena C."/>
            <person name="Voogd C."/>
            <person name="Leif D."/>
            <person name="Lafferty D."/>
            <person name="Souleyre E."/>
            <person name="Varkonyi-Gasic E."/>
            <person name="Gambi F."/>
            <person name="Hanley J."/>
            <person name="Yao J.-L."/>
            <person name="Cheung J."/>
            <person name="David K."/>
            <person name="Warren B."/>
            <person name="Marsh K."/>
            <person name="Snowden K."/>
            <person name="Lin-Wang K."/>
            <person name="Brian L."/>
            <person name="Martinez-Sanchez M."/>
            <person name="Wang M."/>
            <person name="Ileperuma N."/>
            <person name="Macnee N."/>
            <person name="Campin R."/>
            <person name="Mcatee P."/>
            <person name="Drummond R."/>
            <person name="Espley R."/>
            <person name="Ireland H."/>
            <person name="Wu R."/>
            <person name="Atkinson R."/>
            <person name="Karunairetnam S."/>
            <person name="Bulley S."/>
            <person name="Chunkath S."/>
            <person name="Hanley Z."/>
            <person name="Storey R."/>
            <person name="Thrimawithana A."/>
            <person name="Thomson S."/>
            <person name="David C."/>
            <person name="Testolin R."/>
        </authorList>
    </citation>
    <scope>NUCLEOTIDE SEQUENCE [LARGE SCALE GENOMIC DNA]</scope>
    <source>
        <strain evidence="3">cv. Red5</strain>
        <tissue evidence="2">Young leaf</tissue>
    </source>
</reference>
<accession>A0A2R6PLR8</accession>
<dbReference type="Proteomes" id="UP000241394">
    <property type="component" value="Chromosome LG24"/>
</dbReference>
<dbReference type="STRING" id="1590841.A0A2R6PLR8"/>
<dbReference type="OrthoDB" id="1687502at2759"/>
<reference evidence="3" key="2">
    <citation type="journal article" date="2018" name="BMC Genomics">
        <title>A manually annotated Actinidia chinensis var. chinensis (kiwifruit) genome highlights the challenges associated with draft genomes and gene prediction in plants.</title>
        <authorList>
            <person name="Pilkington S.M."/>
            <person name="Crowhurst R."/>
            <person name="Hilario E."/>
            <person name="Nardozza S."/>
            <person name="Fraser L."/>
            <person name="Peng Y."/>
            <person name="Gunaseelan K."/>
            <person name="Simpson R."/>
            <person name="Tahir J."/>
            <person name="Deroles S.C."/>
            <person name="Templeton K."/>
            <person name="Luo Z."/>
            <person name="Davy M."/>
            <person name="Cheng C."/>
            <person name="McNeilage M."/>
            <person name="Scaglione D."/>
            <person name="Liu Y."/>
            <person name="Zhang Q."/>
            <person name="Datson P."/>
            <person name="De Silva N."/>
            <person name="Gardiner S.E."/>
            <person name="Bassett H."/>
            <person name="Chagne D."/>
            <person name="McCallum J."/>
            <person name="Dzierzon H."/>
            <person name="Deng C."/>
            <person name="Wang Y.Y."/>
            <person name="Barron L."/>
            <person name="Manako K."/>
            <person name="Bowen J."/>
            <person name="Foster T.M."/>
            <person name="Erridge Z.A."/>
            <person name="Tiffin H."/>
            <person name="Waite C.N."/>
            <person name="Davies K.M."/>
            <person name="Grierson E.P."/>
            <person name="Laing W.A."/>
            <person name="Kirk R."/>
            <person name="Chen X."/>
            <person name="Wood M."/>
            <person name="Montefiori M."/>
            <person name="Brummell D.A."/>
            <person name="Schwinn K.E."/>
            <person name="Catanach A."/>
            <person name="Fullerton C."/>
            <person name="Li D."/>
            <person name="Meiyalaghan S."/>
            <person name="Nieuwenhuizen N."/>
            <person name="Read N."/>
            <person name="Prakash R."/>
            <person name="Hunter D."/>
            <person name="Zhang H."/>
            <person name="McKenzie M."/>
            <person name="Knabel M."/>
            <person name="Harris A."/>
            <person name="Allan A.C."/>
            <person name="Gleave A."/>
            <person name="Chen A."/>
            <person name="Janssen B.J."/>
            <person name="Plunkett B."/>
            <person name="Ampomah-Dwamena C."/>
            <person name="Voogd C."/>
            <person name="Leif D."/>
            <person name="Lafferty D."/>
            <person name="Souleyre E.J.F."/>
            <person name="Varkonyi-Gasic E."/>
            <person name="Gambi F."/>
            <person name="Hanley J."/>
            <person name="Yao J.L."/>
            <person name="Cheung J."/>
            <person name="David K.M."/>
            <person name="Warren B."/>
            <person name="Marsh K."/>
            <person name="Snowden K.C."/>
            <person name="Lin-Wang K."/>
            <person name="Brian L."/>
            <person name="Martinez-Sanchez M."/>
            <person name="Wang M."/>
            <person name="Ileperuma N."/>
            <person name="Macnee N."/>
            <person name="Campin R."/>
            <person name="McAtee P."/>
            <person name="Drummond R.S.M."/>
            <person name="Espley R.V."/>
            <person name="Ireland H.S."/>
            <person name="Wu R."/>
            <person name="Atkinson R.G."/>
            <person name="Karunairetnam S."/>
            <person name="Bulley S."/>
            <person name="Chunkath S."/>
            <person name="Hanley Z."/>
            <person name="Storey R."/>
            <person name="Thrimawithana A.H."/>
            <person name="Thomson S."/>
            <person name="David C."/>
            <person name="Testolin R."/>
            <person name="Huang H."/>
            <person name="Hellens R.P."/>
            <person name="Schaffer R.J."/>
        </authorList>
    </citation>
    <scope>NUCLEOTIDE SEQUENCE [LARGE SCALE GENOMIC DNA]</scope>
    <source>
        <strain evidence="3">cv. Red5</strain>
    </source>
</reference>
<feature type="compositionally biased region" description="Low complexity" evidence="1">
    <location>
        <begin position="639"/>
        <end position="658"/>
    </location>
</feature>
<comment type="caution">
    <text evidence="2">The sequence shown here is derived from an EMBL/GenBank/DDBJ whole genome shotgun (WGS) entry which is preliminary data.</text>
</comment>
<dbReference type="Gramene" id="PSR93279">
    <property type="protein sequence ID" value="PSR93279"/>
    <property type="gene ID" value="CEY00_Acc27891"/>
</dbReference>
<feature type="compositionally biased region" description="Polar residues" evidence="1">
    <location>
        <begin position="798"/>
        <end position="813"/>
    </location>
</feature>
<proteinExistence type="predicted"/>
<dbReference type="PANTHER" id="PTHR31008:SF5">
    <property type="entry name" value="EXPRESSED PROTEIN"/>
    <property type="match status" value="1"/>
</dbReference>
<organism evidence="2 3">
    <name type="scientific">Actinidia chinensis var. chinensis</name>
    <name type="common">Chinese soft-hair kiwi</name>
    <dbReference type="NCBI Taxonomy" id="1590841"/>
    <lineage>
        <taxon>Eukaryota</taxon>
        <taxon>Viridiplantae</taxon>
        <taxon>Streptophyta</taxon>
        <taxon>Embryophyta</taxon>
        <taxon>Tracheophyta</taxon>
        <taxon>Spermatophyta</taxon>
        <taxon>Magnoliopsida</taxon>
        <taxon>eudicotyledons</taxon>
        <taxon>Gunneridae</taxon>
        <taxon>Pentapetalae</taxon>
        <taxon>asterids</taxon>
        <taxon>Ericales</taxon>
        <taxon>Actinidiaceae</taxon>
        <taxon>Actinidia</taxon>
    </lineage>
</organism>
<feature type="compositionally biased region" description="Low complexity" evidence="1">
    <location>
        <begin position="306"/>
        <end position="319"/>
    </location>
</feature>
<keyword evidence="3" id="KW-1185">Reference proteome</keyword>
<gene>
    <name evidence="2" type="ORF">CEY00_Acc27891</name>
</gene>
<evidence type="ECO:0000256" key="1">
    <source>
        <dbReference type="SAM" id="MobiDB-lite"/>
    </source>
</evidence>
<feature type="compositionally biased region" description="Basic and acidic residues" evidence="1">
    <location>
        <begin position="1006"/>
        <end position="1016"/>
    </location>
</feature>
<feature type="compositionally biased region" description="Polar residues" evidence="1">
    <location>
        <begin position="822"/>
        <end position="833"/>
    </location>
</feature>
<name>A0A2R6PLR8_ACTCC</name>
<feature type="compositionally biased region" description="Basic and acidic residues" evidence="1">
    <location>
        <begin position="718"/>
        <end position="727"/>
    </location>
</feature>